<evidence type="ECO:0000313" key="2">
    <source>
        <dbReference type="Proteomes" id="UP000001052"/>
    </source>
</evidence>
<dbReference type="SUPFAM" id="SSF75169">
    <property type="entry name" value="DsrEFH-like"/>
    <property type="match status" value="1"/>
</dbReference>
<dbReference type="RefSeq" id="WP_015750564.1">
    <property type="nucleotide sequence ID" value="NC_013223.1"/>
</dbReference>
<dbReference type="HOGENOM" id="CLU_138323_2_0_7"/>
<evidence type="ECO:0000313" key="1">
    <source>
        <dbReference type="EMBL" id="ACV67405.1"/>
    </source>
</evidence>
<protein>
    <submittedName>
        <fullName evidence="1">Uncharacterized protein</fullName>
    </submittedName>
</protein>
<dbReference type="Gene3D" id="3.40.1260.10">
    <property type="entry name" value="DsrEFH-like"/>
    <property type="match status" value="1"/>
</dbReference>
<accession>C8WZD0</accession>
<keyword evidence="2" id="KW-1185">Reference proteome</keyword>
<reference evidence="2" key="1">
    <citation type="submission" date="2009-09" db="EMBL/GenBank/DDBJ databases">
        <title>The complete chromosome of Desulfohalobium retbaense DSM 5692.</title>
        <authorList>
            <consortium name="US DOE Joint Genome Institute (JGI-PGF)"/>
            <person name="Lucas S."/>
            <person name="Copeland A."/>
            <person name="Lapidus A."/>
            <person name="Glavina del Rio T."/>
            <person name="Dalin E."/>
            <person name="Tice H."/>
            <person name="Bruce D."/>
            <person name="Goodwin L."/>
            <person name="Pitluck S."/>
            <person name="Kyrpides N."/>
            <person name="Mavromatis K."/>
            <person name="Ivanova N."/>
            <person name="Mikhailova N."/>
            <person name="Munk A.C."/>
            <person name="Brettin T."/>
            <person name="Detter J.C."/>
            <person name="Han C."/>
            <person name="Tapia R."/>
            <person name="Larimer F."/>
            <person name="Land M."/>
            <person name="Hauser L."/>
            <person name="Markowitz V."/>
            <person name="Cheng J.-F."/>
            <person name="Hugenholtz P."/>
            <person name="Woyke T."/>
            <person name="Wu D."/>
            <person name="Spring S."/>
            <person name="Klenk H.-P."/>
            <person name="Eisen J.A."/>
        </authorList>
    </citation>
    <scope>NUCLEOTIDE SEQUENCE [LARGE SCALE GENOMIC DNA]</scope>
    <source>
        <strain evidence="2">DSM 5692</strain>
    </source>
</reference>
<dbReference type="STRING" id="485915.Dret_0103"/>
<reference evidence="1 2" key="2">
    <citation type="journal article" date="2010" name="Stand. Genomic Sci.">
        <title>Complete genome sequence of Desulfohalobium retbaense type strain (HR(100)).</title>
        <authorList>
            <person name="Spring S."/>
            <person name="Nolan M."/>
            <person name="Lapidus A."/>
            <person name="Glavina Del Rio T."/>
            <person name="Copeland A."/>
            <person name="Tice H."/>
            <person name="Cheng J.F."/>
            <person name="Lucas S."/>
            <person name="Land M."/>
            <person name="Chen F."/>
            <person name="Bruce D."/>
            <person name="Goodwin L."/>
            <person name="Pitluck S."/>
            <person name="Ivanova N."/>
            <person name="Mavromatis K."/>
            <person name="Mikhailova N."/>
            <person name="Pati A."/>
            <person name="Chen A."/>
            <person name="Palaniappan K."/>
            <person name="Hauser L."/>
            <person name="Chang Y.J."/>
            <person name="Jeffries C.D."/>
            <person name="Munk C."/>
            <person name="Kiss H."/>
            <person name="Chain P."/>
            <person name="Han C."/>
            <person name="Brettin T."/>
            <person name="Detter J.C."/>
            <person name="Schuler E."/>
            <person name="Goker M."/>
            <person name="Rohde M."/>
            <person name="Bristow J."/>
            <person name="Eisen J.A."/>
            <person name="Markowitz V."/>
            <person name="Hugenholtz P."/>
            <person name="Kyrpides N.C."/>
            <person name="Klenk H.P."/>
        </authorList>
    </citation>
    <scope>NUCLEOTIDE SEQUENCE [LARGE SCALE GENOMIC DNA]</scope>
    <source>
        <strain evidence="1 2">DSM 5692</strain>
    </source>
</reference>
<dbReference type="EMBL" id="CP001734">
    <property type="protein sequence ID" value="ACV67405.1"/>
    <property type="molecule type" value="Genomic_DNA"/>
</dbReference>
<dbReference type="KEGG" id="drt:Dret_0103"/>
<dbReference type="Proteomes" id="UP000001052">
    <property type="component" value="Chromosome"/>
</dbReference>
<dbReference type="InterPro" id="IPR027396">
    <property type="entry name" value="DsrEFH-like"/>
</dbReference>
<gene>
    <name evidence="1" type="ordered locus">Dret_0103</name>
</gene>
<dbReference type="OrthoDB" id="9805634at2"/>
<proteinExistence type="predicted"/>
<dbReference type="AlphaFoldDB" id="C8WZD0"/>
<name>C8WZD0_DESRD</name>
<dbReference type="Pfam" id="PF02635">
    <property type="entry name" value="DsrE"/>
    <property type="match status" value="1"/>
</dbReference>
<dbReference type="InterPro" id="IPR003787">
    <property type="entry name" value="Sulphur_relay_DsrE/F-like"/>
</dbReference>
<sequence>MPNTPNLVLLWSSRDPEVFQQLVAMYARNSLRNGWWDRVRLIIWGPSAQVAAEDAPVQALLDELQSDGVELLACQRCAENYGVSATLADLGIDVQYMGQPLTDMLQSGWHCLTF</sequence>
<organism evidence="1 2">
    <name type="scientific">Desulfohalobium retbaense (strain ATCC 49708 / DSM 5692 / JCM 16813 / HR100)</name>
    <dbReference type="NCBI Taxonomy" id="485915"/>
    <lineage>
        <taxon>Bacteria</taxon>
        <taxon>Pseudomonadati</taxon>
        <taxon>Thermodesulfobacteriota</taxon>
        <taxon>Desulfovibrionia</taxon>
        <taxon>Desulfovibrionales</taxon>
        <taxon>Desulfohalobiaceae</taxon>
        <taxon>Desulfohalobium</taxon>
    </lineage>
</organism>
<dbReference type="eggNOG" id="COG3370">
    <property type="taxonomic scope" value="Bacteria"/>
</dbReference>